<dbReference type="EMBL" id="AP025739">
    <property type="protein sequence ID" value="BDI28072.1"/>
    <property type="molecule type" value="Genomic_DNA"/>
</dbReference>
<dbReference type="AlphaFoldDB" id="A0A402CRR5"/>
<evidence type="ECO:0000256" key="8">
    <source>
        <dbReference type="ARBA" id="ARBA00022723"/>
    </source>
</evidence>
<dbReference type="InterPro" id="IPR041575">
    <property type="entry name" value="Rubredoxin_C"/>
</dbReference>
<feature type="binding site" evidence="16">
    <location>
        <position position="686"/>
    </location>
    <ligand>
        <name>[4Fe-4S] cluster</name>
        <dbReference type="ChEBI" id="CHEBI:49883"/>
    </ligand>
</feature>
<dbReference type="Pfam" id="PF03460">
    <property type="entry name" value="NIR_SIR_ferr"/>
    <property type="match status" value="1"/>
</dbReference>
<evidence type="ECO:0000256" key="2">
    <source>
        <dbReference type="ARBA" id="ARBA00005096"/>
    </source>
</evidence>
<dbReference type="Gene3D" id="1.10.10.1100">
    <property type="entry name" value="BFD-like [2Fe-2S]-binding domain"/>
    <property type="match status" value="1"/>
</dbReference>
<evidence type="ECO:0000259" key="21">
    <source>
        <dbReference type="Pfam" id="PF18267"/>
    </source>
</evidence>
<feature type="binding site" evidence="16">
    <location>
        <position position="682"/>
    </location>
    <ligand>
        <name>[4Fe-4S] cluster</name>
        <dbReference type="ChEBI" id="CHEBI:49883"/>
    </ligand>
</feature>
<dbReference type="SUPFAM" id="SSF51905">
    <property type="entry name" value="FAD/NAD(P)-binding domain"/>
    <property type="match status" value="2"/>
</dbReference>
<dbReference type="Gene3D" id="3.30.413.10">
    <property type="entry name" value="Sulfite Reductase Hemoprotein, domain 1"/>
    <property type="match status" value="1"/>
</dbReference>
<keyword evidence="8 16" id="KW-0479">Metal-binding</keyword>
<reference evidence="22 23" key="1">
    <citation type="journal article" date="2019" name="Int. J. Syst. Evol. Microbiol.">
        <title>Capsulimonas corticalis gen. nov., sp. nov., an aerobic capsulated bacterium, of a novel bacterial order, Capsulimonadales ord. nov., of the class Armatimonadia of the phylum Armatimonadetes.</title>
        <authorList>
            <person name="Li J."/>
            <person name="Kudo C."/>
            <person name="Tonouchi A."/>
        </authorList>
    </citation>
    <scope>NUCLEOTIDE SEQUENCE [LARGE SCALE GENOMIC DNA]</scope>
    <source>
        <strain evidence="22 23">AX-7</strain>
    </source>
</reference>
<keyword evidence="5 16" id="KW-0349">Heme</keyword>
<evidence type="ECO:0000259" key="20">
    <source>
        <dbReference type="Pfam" id="PF07992"/>
    </source>
</evidence>
<keyword evidence="6 15" id="KW-0285">Flavoprotein</keyword>
<dbReference type="GO" id="GO:0051539">
    <property type="term" value="F:4 iron, 4 sulfur cluster binding"/>
    <property type="evidence" value="ECO:0007669"/>
    <property type="project" value="UniProtKB-KW"/>
</dbReference>
<evidence type="ECO:0000256" key="15">
    <source>
        <dbReference type="PIRNR" id="PIRNR037149"/>
    </source>
</evidence>
<feature type="binding site" evidence="16">
    <location>
        <position position="648"/>
    </location>
    <ligand>
        <name>[4Fe-4S] cluster</name>
        <dbReference type="ChEBI" id="CHEBI:49883"/>
    </ligand>
</feature>
<keyword evidence="10" id="KW-0560">Oxidoreductase</keyword>
<evidence type="ECO:0000256" key="14">
    <source>
        <dbReference type="ARBA" id="ARBA00034078"/>
    </source>
</evidence>
<comment type="cofactor">
    <cofactor evidence="16">
        <name>siroheme</name>
        <dbReference type="ChEBI" id="CHEBI:60052"/>
    </cofactor>
    <text evidence="16">Binds 1 siroheme per subunit.</text>
</comment>
<dbReference type="Pfam" id="PF04324">
    <property type="entry name" value="Fer2_BFD"/>
    <property type="match status" value="1"/>
</dbReference>
<dbReference type="Gene3D" id="3.30.390.30">
    <property type="match status" value="1"/>
</dbReference>
<keyword evidence="7" id="KW-0001">2Fe-2S</keyword>
<dbReference type="GO" id="GO:0020037">
    <property type="term" value="F:heme binding"/>
    <property type="evidence" value="ECO:0007669"/>
    <property type="project" value="InterPro"/>
</dbReference>
<dbReference type="InterPro" id="IPR007419">
    <property type="entry name" value="BFD-like_2Fe2S-bd_dom"/>
</dbReference>
<dbReference type="KEGG" id="ccot:CCAX7_001230"/>
<evidence type="ECO:0000256" key="6">
    <source>
        <dbReference type="ARBA" id="ARBA00022630"/>
    </source>
</evidence>
<dbReference type="PIRSF" id="PIRSF037149">
    <property type="entry name" value="NirB"/>
    <property type="match status" value="1"/>
</dbReference>
<feature type="domain" description="Nitrite/Sulfite reductase ferredoxin-like" evidence="18">
    <location>
        <begin position="562"/>
        <end position="624"/>
    </location>
</feature>
<dbReference type="Gene3D" id="3.90.480.10">
    <property type="entry name" value="Sulfite Reductase Hemoprotein,Domain 2"/>
    <property type="match status" value="1"/>
</dbReference>
<dbReference type="PRINTS" id="PR00397">
    <property type="entry name" value="SIROHAEM"/>
</dbReference>
<dbReference type="GO" id="GO:0050660">
    <property type="term" value="F:flavin adenine dinucleotide binding"/>
    <property type="evidence" value="ECO:0007669"/>
    <property type="project" value="UniProtKB-UniRule"/>
</dbReference>
<dbReference type="OrthoDB" id="9792592at2"/>
<evidence type="ECO:0000259" key="17">
    <source>
        <dbReference type="Pfam" id="PF01077"/>
    </source>
</evidence>
<feature type="domain" description="Nitrite/sulphite reductase 4Fe-4S" evidence="17">
    <location>
        <begin position="633"/>
        <end position="770"/>
    </location>
</feature>
<dbReference type="Pfam" id="PF07992">
    <property type="entry name" value="Pyr_redox_2"/>
    <property type="match status" value="1"/>
</dbReference>
<dbReference type="SUPFAM" id="SSF55124">
    <property type="entry name" value="Nitrite/Sulfite reductase N-terminal domain-like"/>
    <property type="match status" value="1"/>
</dbReference>
<dbReference type="NCBIfam" id="TIGR02374">
    <property type="entry name" value="nitri_red_nirB"/>
    <property type="match status" value="1"/>
</dbReference>
<keyword evidence="13 15" id="KW-0534">Nitrate assimilation</keyword>
<evidence type="ECO:0000256" key="16">
    <source>
        <dbReference type="PIRSR" id="PIRSR037149-1"/>
    </source>
</evidence>
<dbReference type="InterPro" id="IPR036136">
    <property type="entry name" value="Nit/Sulf_reduc_fer-like_dom_sf"/>
</dbReference>
<dbReference type="Pfam" id="PF01077">
    <property type="entry name" value="NIR_SIR"/>
    <property type="match status" value="1"/>
</dbReference>
<comment type="cofactor">
    <cofactor evidence="16">
        <name>[4Fe-4S] cluster</name>
        <dbReference type="ChEBI" id="CHEBI:49883"/>
    </cofactor>
    <text evidence="16">Binds 1 [4Fe-4S] cluster per subunit.</text>
</comment>
<evidence type="ECO:0000256" key="3">
    <source>
        <dbReference type="ARBA" id="ARBA00010429"/>
    </source>
</evidence>
<feature type="binding site" evidence="16">
    <location>
        <position position="642"/>
    </location>
    <ligand>
        <name>[4Fe-4S] cluster</name>
        <dbReference type="ChEBI" id="CHEBI:49883"/>
    </ligand>
</feature>
<evidence type="ECO:0000256" key="4">
    <source>
        <dbReference type="ARBA" id="ARBA00022485"/>
    </source>
</evidence>
<feature type="binding site" description="axial binding residue" evidence="16">
    <location>
        <position position="686"/>
    </location>
    <ligand>
        <name>siroheme</name>
        <dbReference type="ChEBI" id="CHEBI:60052"/>
    </ligand>
    <ligandPart>
        <name>Fe</name>
        <dbReference type="ChEBI" id="CHEBI:18248"/>
    </ligandPart>
</feature>
<dbReference type="FunCoup" id="A0A402CRR5">
    <property type="interactions" value="181"/>
</dbReference>
<feature type="domain" description="FAD/NAD(P)-binding" evidence="20">
    <location>
        <begin position="6"/>
        <end position="291"/>
    </location>
</feature>
<keyword evidence="23" id="KW-1185">Reference proteome</keyword>
<name>A0A402CRR5_9BACT</name>
<evidence type="ECO:0000256" key="12">
    <source>
        <dbReference type="ARBA" id="ARBA00023014"/>
    </source>
</evidence>
<dbReference type="GO" id="GO:0042128">
    <property type="term" value="P:nitrate assimilation"/>
    <property type="evidence" value="ECO:0007669"/>
    <property type="project" value="UniProtKB-UniRule"/>
</dbReference>
<comment type="cofactor">
    <cofactor evidence="1 15">
        <name>FAD</name>
        <dbReference type="ChEBI" id="CHEBI:57692"/>
    </cofactor>
</comment>
<protein>
    <submittedName>
        <fullName evidence="22">Nitrite reductase [NAD(P)H]</fullName>
    </submittedName>
</protein>
<evidence type="ECO:0000313" key="23">
    <source>
        <dbReference type="Proteomes" id="UP000287394"/>
    </source>
</evidence>
<dbReference type="Proteomes" id="UP000287394">
    <property type="component" value="Chromosome"/>
</dbReference>
<evidence type="ECO:0000259" key="19">
    <source>
        <dbReference type="Pfam" id="PF04324"/>
    </source>
</evidence>
<evidence type="ECO:0000256" key="10">
    <source>
        <dbReference type="ARBA" id="ARBA00023002"/>
    </source>
</evidence>
<dbReference type="SUPFAM" id="SSF56014">
    <property type="entry name" value="Nitrite and sulphite reductase 4Fe-4S domain-like"/>
    <property type="match status" value="1"/>
</dbReference>
<sequence length="815" mass="88021">MNTKQKLVVIGNGMAGARTVEDILARGGAEQFEIAMFGDEPYGNYNRILLSNVLNGSQDAKEIFLNPLEWYYENNVSLHAGVRIAEIDRAAKCVIDTNGVATSYDKLIIATGSRAFVPPVKGLRNEDGSEKHGVYVFRTIDDCHKIAGYATKCARAAVIGGGLLGLEAARGLINYGVEVHVVHLGAHLMENQLDAPAGAILRNTMEKMGVHVHLQKSTTAILGEDSVTGLAFADGEELACDMVVISAGIRPNSEIGRECGLTVERAIVTDDQMRSVDDPDIFVVGECAQHRGRVYGLVAPLWEQGRVLADVLTGANPRAEYHGSKLATKLKVMGVELASMGVTEPSLPTDEVLHFAEPKKGIYKKLIVRDDQLIGAILLGDASKAAPLMQHFDHGTNLPEDRTSLLFDLGGPPATASLLEMPDATQVCNCNGVSKGQIRKCVESGKRSLKMVMESTRAGMGCGSCKALVKDVVEWVCDGQIEEDPSVHYYVPGVPLAKPELVAAIKEQELKSVSAIFEALAGGAEEVGSKMGLSSLLSTIWGADYEEQRDARFINDRVHANIQKDGTFSVVPQIRGGVTNSDQLRKIADAADKYNVPMVKITGGQRIDLVGVRKEDLPKMWKDLGMPSGHAYGKSFRTVKTCIGTELCRFGVGDSTALGIAIEARFAGIESPGKMKLATAGCPRNCSEAMVKDVGAVAVEGGKWEIYVGGAAGAHVRKGDLLCVCESHEEVLLIMGRFMQYYRENAKWLERTYGFVPRVGIDKIRDIVVNDSEGIAERLDAAMQKSVDDYVDPWKEADQPVSPNQFVTTLPMVTA</sequence>
<keyword evidence="9 15" id="KW-0274">FAD</keyword>
<comment type="pathway">
    <text evidence="2">Nitrogen metabolism; nitrate reduction (assimilation).</text>
</comment>
<dbReference type="InterPro" id="IPR016156">
    <property type="entry name" value="FAD/NAD-linked_Rdtase_dimer_sf"/>
</dbReference>
<evidence type="ECO:0000256" key="13">
    <source>
        <dbReference type="ARBA" id="ARBA00023063"/>
    </source>
</evidence>
<dbReference type="InterPro" id="IPR017121">
    <property type="entry name" value="Nitrite_Rdtase_lsu"/>
</dbReference>
<dbReference type="PANTHER" id="PTHR43809">
    <property type="entry name" value="NITRITE REDUCTASE (NADH) LARGE SUBUNIT"/>
    <property type="match status" value="1"/>
</dbReference>
<dbReference type="Gene3D" id="3.50.50.60">
    <property type="entry name" value="FAD/NAD(P)-binding domain"/>
    <property type="match status" value="2"/>
</dbReference>
<evidence type="ECO:0000256" key="5">
    <source>
        <dbReference type="ARBA" id="ARBA00022617"/>
    </source>
</evidence>
<keyword evidence="11 16" id="KW-0408">Iron</keyword>
<dbReference type="InterPro" id="IPR006067">
    <property type="entry name" value="NO2/SO3_Rdtase_4Fe4S_dom"/>
</dbReference>
<evidence type="ECO:0000256" key="1">
    <source>
        <dbReference type="ARBA" id="ARBA00001974"/>
    </source>
</evidence>
<accession>A0A402CRR5</accession>
<dbReference type="PRINTS" id="PR00411">
    <property type="entry name" value="PNDRDTASEI"/>
</dbReference>
<dbReference type="InterPro" id="IPR005117">
    <property type="entry name" value="NiRdtase/SiRdtase_haem-b_fer"/>
</dbReference>
<dbReference type="InterPro" id="IPR036188">
    <property type="entry name" value="FAD/NAD-bd_sf"/>
</dbReference>
<organism evidence="22 23">
    <name type="scientific">Capsulimonas corticalis</name>
    <dbReference type="NCBI Taxonomy" id="2219043"/>
    <lineage>
        <taxon>Bacteria</taxon>
        <taxon>Bacillati</taxon>
        <taxon>Armatimonadota</taxon>
        <taxon>Armatimonadia</taxon>
        <taxon>Capsulimonadales</taxon>
        <taxon>Capsulimonadaceae</taxon>
        <taxon>Capsulimonas</taxon>
    </lineage>
</organism>
<keyword evidence="4 16" id="KW-0004">4Fe-4S</keyword>
<dbReference type="GO" id="GO:0098809">
    <property type="term" value="F:nitrite reductase activity"/>
    <property type="evidence" value="ECO:0007669"/>
    <property type="project" value="InterPro"/>
</dbReference>
<dbReference type="GO" id="GO:0051537">
    <property type="term" value="F:2 iron, 2 sulfur cluster binding"/>
    <property type="evidence" value="ECO:0007669"/>
    <property type="project" value="UniProtKB-KW"/>
</dbReference>
<evidence type="ECO:0000256" key="9">
    <source>
        <dbReference type="ARBA" id="ARBA00022827"/>
    </source>
</evidence>
<dbReference type="Pfam" id="PF18267">
    <property type="entry name" value="Rubredoxin_C"/>
    <property type="match status" value="1"/>
</dbReference>
<dbReference type="GO" id="GO:0050661">
    <property type="term" value="F:NADP binding"/>
    <property type="evidence" value="ECO:0007669"/>
    <property type="project" value="UniProtKB-UniRule"/>
</dbReference>
<evidence type="ECO:0000313" key="22">
    <source>
        <dbReference type="EMBL" id="BDI28072.1"/>
    </source>
</evidence>
<comment type="similarity">
    <text evidence="3">Belongs to the nitrite and sulfite reductase 4Fe-4S domain family.</text>
</comment>
<dbReference type="InterPro" id="IPR041854">
    <property type="entry name" value="BFD-like_2Fe2S-bd_dom_sf"/>
</dbReference>
<comment type="cofactor">
    <cofactor evidence="14">
        <name>[2Fe-2S] cluster</name>
        <dbReference type="ChEBI" id="CHEBI:190135"/>
    </cofactor>
</comment>
<dbReference type="InterPro" id="IPR052034">
    <property type="entry name" value="NasD-like"/>
</dbReference>
<evidence type="ECO:0000259" key="18">
    <source>
        <dbReference type="Pfam" id="PF03460"/>
    </source>
</evidence>
<dbReference type="RefSeq" id="WP_119320028.1">
    <property type="nucleotide sequence ID" value="NZ_AP025739.1"/>
</dbReference>
<feature type="domain" description="NADH-rubredoxin oxidoreductase C-terminal" evidence="21">
    <location>
        <begin position="327"/>
        <end position="389"/>
    </location>
</feature>
<feature type="domain" description="BFD-like [2Fe-2S]-binding" evidence="19">
    <location>
        <begin position="427"/>
        <end position="474"/>
    </location>
</feature>
<dbReference type="FunFam" id="3.50.50.60:FF:000033">
    <property type="entry name" value="Nitrite reductase [NAD(P)H], large subunit"/>
    <property type="match status" value="1"/>
</dbReference>
<evidence type="ECO:0000256" key="7">
    <source>
        <dbReference type="ARBA" id="ARBA00022714"/>
    </source>
</evidence>
<dbReference type="GO" id="GO:0046872">
    <property type="term" value="F:metal ion binding"/>
    <property type="evidence" value="ECO:0007669"/>
    <property type="project" value="UniProtKB-KW"/>
</dbReference>
<dbReference type="InterPro" id="IPR045854">
    <property type="entry name" value="NO2/SO3_Rdtase_4Fe4S_sf"/>
</dbReference>
<keyword evidence="12 16" id="KW-0411">Iron-sulfur</keyword>
<dbReference type="PRINTS" id="PR00368">
    <property type="entry name" value="FADPNR"/>
</dbReference>
<gene>
    <name evidence="22" type="primary">nasD</name>
    <name evidence="22" type="ORF">CCAX7_001230</name>
</gene>
<dbReference type="InterPro" id="IPR006066">
    <property type="entry name" value="NO2/SO3_Rdtase_FeS/sirohaem_BS"/>
</dbReference>
<dbReference type="InterPro" id="IPR012744">
    <property type="entry name" value="Nitri_red_NirB"/>
</dbReference>
<evidence type="ECO:0000256" key="11">
    <source>
        <dbReference type="ARBA" id="ARBA00023004"/>
    </source>
</evidence>
<dbReference type="PANTHER" id="PTHR43809:SF1">
    <property type="entry name" value="NITRITE REDUCTASE (NADH) LARGE SUBUNIT"/>
    <property type="match status" value="1"/>
</dbReference>
<proteinExistence type="inferred from homology"/>
<dbReference type="InterPro" id="IPR023753">
    <property type="entry name" value="FAD/NAD-binding_dom"/>
</dbReference>